<evidence type="ECO:0000256" key="1">
    <source>
        <dbReference type="SAM" id="Phobius"/>
    </source>
</evidence>
<dbReference type="AlphaFoldDB" id="A0A844B959"/>
<keyword evidence="1" id="KW-1133">Transmembrane helix</keyword>
<keyword evidence="5" id="KW-1185">Reference proteome</keyword>
<dbReference type="InterPro" id="IPR053946">
    <property type="entry name" value="YscD_ppl_3rd"/>
</dbReference>
<dbReference type="InterPro" id="IPR032030">
    <property type="entry name" value="YscD_cytoplasmic_dom"/>
</dbReference>
<evidence type="ECO:0000259" key="3">
    <source>
        <dbReference type="Pfam" id="PF21934"/>
    </source>
</evidence>
<dbReference type="EMBL" id="WJBU01000006">
    <property type="protein sequence ID" value="MRD47061.1"/>
    <property type="molecule type" value="Genomic_DNA"/>
</dbReference>
<feature type="domain" description="YscD cytoplasmic" evidence="2">
    <location>
        <begin position="10"/>
        <end position="99"/>
    </location>
</feature>
<dbReference type="SUPFAM" id="SSF49879">
    <property type="entry name" value="SMAD/FHA domain"/>
    <property type="match status" value="1"/>
</dbReference>
<name>A0A844B959_9BURK</name>
<organism evidence="4 5">
    <name type="scientific">Caenimonas koreensis DSM 17982</name>
    <dbReference type="NCBI Taxonomy" id="1121255"/>
    <lineage>
        <taxon>Bacteria</taxon>
        <taxon>Pseudomonadati</taxon>
        <taxon>Pseudomonadota</taxon>
        <taxon>Betaproteobacteria</taxon>
        <taxon>Burkholderiales</taxon>
        <taxon>Comamonadaceae</taxon>
        <taxon>Caenimonas</taxon>
    </lineage>
</organism>
<accession>A0A844B959</accession>
<sequence>MNTSEALELRVLHGPQAGSTLPVEAGQAYSVGAADTCAVLLAGTQIEPEHVELSADGDGIQVTLLQGKVTTIDRGEVSSGQVIPLGTPLRIGRVKLTIDNVDAPWPHDDALEEPEQVLPAHSDSDREEITLAHEAPAPQPRIAAIKKVRSSINPAVVFGAAAVLLMGAAVAAWVTAESDQAPATQAPLAAASAPARPASVPVARVIPEAERLAIVSKFLEKHRTAGIVELNVERAPAGVLRIGGAAATQADLTAVVDAARSELADAAPVQFAVLLRSELAARFEERLRAAGIASKFKVASRDPALELRAVLTSQEVQAWESMFMTFTRDYGSVLTVRAQVQHERDLIEVQVETVVAGASPYLVTTGGRRIAPGGAIEGRTLMAIRDGELLFSDGLRVRYAN</sequence>
<dbReference type="Proteomes" id="UP000487350">
    <property type="component" value="Unassembled WGS sequence"/>
</dbReference>
<evidence type="ECO:0008006" key="6">
    <source>
        <dbReference type="Google" id="ProtNLM"/>
    </source>
</evidence>
<dbReference type="Pfam" id="PF21934">
    <property type="entry name" value="Yop-YscD_ppl_3rd"/>
    <property type="match status" value="1"/>
</dbReference>
<dbReference type="RefSeq" id="WP_153584402.1">
    <property type="nucleotide sequence ID" value="NZ_WJBU01000006.1"/>
</dbReference>
<evidence type="ECO:0000313" key="4">
    <source>
        <dbReference type="EMBL" id="MRD47061.1"/>
    </source>
</evidence>
<dbReference type="Gene3D" id="2.60.200.20">
    <property type="match status" value="1"/>
</dbReference>
<dbReference type="Pfam" id="PF16697">
    <property type="entry name" value="Yop-YscD_cpl"/>
    <property type="match status" value="1"/>
</dbReference>
<keyword evidence="1" id="KW-0472">Membrane</keyword>
<reference evidence="4 5" key="1">
    <citation type="submission" date="2019-11" db="EMBL/GenBank/DDBJ databases">
        <title>Caenimonas koreensis gen. nov., sp. nov., isolated from activated sludge.</title>
        <authorList>
            <person name="Seung H.R."/>
        </authorList>
    </citation>
    <scope>NUCLEOTIDE SEQUENCE [LARGE SCALE GENOMIC DNA]</scope>
    <source>
        <strain evidence="4 5">EMB320</strain>
    </source>
</reference>
<proteinExistence type="predicted"/>
<evidence type="ECO:0000313" key="5">
    <source>
        <dbReference type="Proteomes" id="UP000487350"/>
    </source>
</evidence>
<feature type="domain" description="YscD-like Bon-like" evidence="3">
    <location>
        <begin position="279"/>
        <end position="341"/>
    </location>
</feature>
<keyword evidence="1" id="KW-0812">Transmembrane</keyword>
<evidence type="ECO:0000259" key="2">
    <source>
        <dbReference type="Pfam" id="PF16697"/>
    </source>
</evidence>
<dbReference type="InterPro" id="IPR008984">
    <property type="entry name" value="SMAD_FHA_dom_sf"/>
</dbReference>
<protein>
    <recommendedName>
        <fullName evidence="6">Type III secretion protein D</fullName>
    </recommendedName>
</protein>
<dbReference type="CDD" id="cd00060">
    <property type="entry name" value="FHA"/>
    <property type="match status" value="1"/>
</dbReference>
<feature type="transmembrane region" description="Helical" evidence="1">
    <location>
        <begin position="155"/>
        <end position="176"/>
    </location>
</feature>
<gene>
    <name evidence="4" type="ORF">GHT07_07210</name>
</gene>
<dbReference type="OrthoDB" id="8890795at2"/>
<comment type="caution">
    <text evidence="4">The sequence shown here is derived from an EMBL/GenBank/DDBJ whole genome shotgun (WGS) entry which is preliminary data.</text>
</comment>